<feature type="domain" description="Metallo-beta-lactamase" evidence="1">
    <location>
        <begin position="45"/>
        <end position="241"/>
    </location>
</feature>
<dbReference type="InterPro" id="IPR035681">
    <property type="entry name" value="ComA-like_MBL"/>
</dbReference>
<evidence type="ECO:0000259" key="1">
    <source>
        <dbReference type="SMART" id="SM00849"/>
    </source>
</evidence>
<dbReference type="AlphaFoldDB" id="L1QFB3"/>
<sequence>MRLKKLIYLSLSLFILLCLFKSPINFFNKNINSNNLLIHYIDVGQGDCILIQLNNKNLLIDSGPKDSKKSLISYLDNLNIKVIDYLIATHPHEDHIGNMSTIIKRYAVKKFYAPKVSHTSTTFENMVSALIDKNLKISILKEGTDSITLGLNAKFSVFSPPENLISDNLNDYSPIIKLEYLNTSFLFTGDAESISENYVLLSKYNLKADVLKVGHHGSSTSTSSNFYNSVAPSIAIISVGLNNTYNHPTSETLSILESNNPLIYRTDINGTIILNSDGNKIEITTKNKYSYK</sequence>
<dbReference type="OrthoDB" id="9761531at2"/>
<dbReference type="Pfam" id="PF00753">
    <property type="entry name" value="Lactamase_B"/>
    <property type="match status" value="1"/>
</dbReference>
<dbReference type="CDD" id="cd07731">
    <property type="entry name" value="ComA-like_MBL-fold"/>
    <property type="match status" value="1"/>
</dbReference>
<dbReference type="EMBL" id="AMEZ01000058">
    <property type="protein sequence ID" value="EKY26272.1"/>
    <property type="molecule type" value="Genomic_DNA"/>
</dbReference>
<dbReference type="SMART" id="SM00849">
    <property type="entry name" value="Lactamase_B"/>
    <property type="match status" value="1"/>
</dbReference>
<dbReference type="InterPro" id="IPR001279">
    <property type="entry name" value="Metallo-B-lactamas"/>
</dbReference>
<name>L1QFB3_9CLOT</name>
<dbReference type="RefSeq" id="WP_005213809.1">
    <property type="nucleotide sequence ID" value="NZ_KB291649.1"/>
</dbReference>
<dbReference type="PANTHER" id="PTHR30619">
    <property type="entry name" value="DNA INTERNALIZATION/COMPETENCE PROTEIN COMEC/REC2"/>
    <property type="match status" value="1"/>
</dbReference>
<dbReference type="PANTHER" id="PTHR30619:SF7">
    <property type="entry name" value="BETA-LACTAMASE DOMAIN PROTEIN"/>
    <property type="match status" value="1"/>
</dbReference>
<keyword evidence="3" id="KW-1185">Reference proteome</keyword>
<evidence type="ECO:0000313" key="3">
    <source>
        <dbReference type="Proteomes" id="UP000010420"/>
    </source>
</evidence>
<dbReference type="HOGENOM" id="CLU_010363_0_3_9"/>
<dbReference type="InterPro" id="IPR052159">
    <property type="entry name" value="Competence_DNA_uptake"/>
</dbReference>
<proteinExistence type="predicted"/>
<evidence type="ECO:0000313" key="2">
    <source>
        <dbReference type="EMBL" id="EKY26272.1"/>
    </source>
</evidence>
<dbReference type="STRING" id="545697.HMPREF0216_02054"/>
<organism evidence="2 3">
    <name type="scientific">Clostridium celatum DSM 1785</name>
    <dbReference type="NCBI Taxonomy" id="545697"/>
    <lineage>
        <taxon>Bacteria</taxon>
        <taxon>Bacillati</taxon>
        <taxon>Bacillota</taxon>
        <taxon>Clostridia</taxon>
        <taxon>Eubacteriales</taxon>
        <taxon>Clostridiaceae</taxon>
        <taxon>Clostridium</taxon>
    </lineage>
</organism>
<dbReference type="PATRIC" id="fig|545697.3.peg.2020"/>
<protein>
    <submittedName>
        <fullName evidence="2">Metallo-beta-lactamase domain protein</fullName>
    </submittedName>
</protein>
<dbReference type="SUPFAM" id="SSF56281">
    <property type="entry name" value="Metallo-hydrolase/oxidoreductase"/>
    <property type="match status" value="1"/>
</dbReference>
<comment type="caution">
    <text evidence="2">The sequence shown here is derived from an EMBL/GenBank/DDBJ whole genome shotgun (WGS) entry which is preliminary data.</text>
</comment>
<dbReference type="eggNOG" id="COG2333">
    <property type="taxonomic scope" value="Bacteria"/>
</dbReference>
<dbReference type="Proteomes" id="UP000010420">
    <property type="component" value="Unassembled WGS sequence"/>
</dbReference>
<dbReference type="InterPro" id="IPR036866">
    <property type="entry name" value="RibonucZ/Hydroxyglut_hydro"/>
</dbReference>
<dbReference type="Gene3D" id="3.60.15.10">
    <property type="entry name" value="Ribonuclease Z/Hydroxyacylglutathione hydrolase-like"/>
    <property type="match status" value="1"/>
</dbReference>
<gene>
    <name evidence="2" type="ORF">HMPREF0216_02054</name>
</gene>
<accession>L1QFB3</accession>
<reference evidence="2 3" key="1">
    <citation type="submission" date="2012-05" db="EMBL/GenBank/DDBJ databases">
        <authorList>
            <person name="Weinstock G."/>
            <person name="Sodergren E."/>
            <person name="Lobos E.A."/>
            <person name="Fulton L."/>
            <person name="Fulton R."/>
            <person name="Courtney L."/>
            <person name="Fronick C."/>
            <person name="O'Laughlin M."/>
            <person name="Godfrey J."/>
            <person name="Wilson R.M."/>
            <person name="Miner T."/>
            <person name="Farmer C."/>
            <person name="Delehaunty K."/>
            <person name="Cordes M."/>
            <person name="Minx P."/>
            <person name="Tomlinson C."/>
            <person name="Chen J."/>
            <person name="Wollam A."/>
            <person name="Pepin K.H."/>
            <person name="Bhonagiri V."/>
            <person name="Zhang X."/>
            <person name="Suruliraj S."/>
            <person name="Warren W."/>
            <person name="Mitreva M."/>
            <person name="Mardis E.R."/>
            <person name="Wilson R.K."/>
        </authorList>
    </citation>
    <scope>NUCLEOTIDE SEQUENCE [LARGE SCALE GENOMIC DNA]</scope>
    <source>
        <strain evidence="2 3">DSM 1785</strain>
    </source>
</reference>